<evidence type="ECO:0000313" key="3">
    <source>
        <dbReference type="EMBL" id="SMR01076.1"/>
    </source>
</evidence>
<dbReference type="GeneID" id="61896113"/>
<feature type="domain" description="Smf/DprA SLOG" evidence="2">
    <location>
        <begin position="84"/>
        <end position="256"/>
    </location>
</feature>
<comment type="similarity">
    <text evidence="1">Belongs to the DprA/Smf family.</text>
</comment>
<evidence type="ECO:0000256" key="1">
    <source>
        <dbReference type="ARBA" id="ARBA00006525"/>
    </source>
</evidence>
<accession>A0ABY1RUU3</accession>
<evidence type="ECO:0000259" key="2">
    <source>
        <dbReference type="Pfam" id="PF02481"/>
    </source>
</evidence>
<reference evidence="3 4" key="1">
    <citation type="submission" date="2017-05" db="EMBL/GenBank/DDBJ databases">
        <authorList>
            <person name="Blom J."/>
        </authorList>
    </citation>
    <scope>NUCLEOTIDE SEQUENCE [LARGE SCALE GENOMIC DNA]</scope>
    <source>
        <strain evidence="3">PD885</strain>
    </source>
</reference>
<dbReference type="Proteomes" id="UP000195877">
    <property type="component" value="Chromosome 1"/>
</dbReference>
<proteinExistence type="inferred from homology"/>
<dbReference type="InterPro" id="IPR057666">
    <property type="entry name" value="DrpA_SLOG"/>
</dbReference>
<dbReference type="EMBL" id="LT853882">
    <property type="protein sequence ID" value="SMR01076.1"/>
    <property type="molecule type" value="Genomic_DNA"/>
</dbReference>
<evidence type="ECO:0000313" key="4">
    <source>
        <dbReference type="Proteomes" id="UP000195877"/>
    </source>
</evidence>
<dbReference type="PANTHER" id="PTHR43022">
    <property type="entry name" value="PROTEIN SMF"/>
    <property type="match status" value="1"/>
</dbReference>
<organism evidence="3 4">
    <name type="scientific">Xanthomonas fragariae</name>
    <dbReference type="NCBI Taxonomy" id="48664"/>
    <lineage>
        <taxon>Bacteria</taxon>
        <taxon>Pseudomonadati</taxon>
        <taxon>Pseudomonadota</taxon>
        <taxon>Gammaproteobacteria</taxon>
        <taxon>Lysobacterales</taxon>
        <taxon>Lysobacteraceae</taxon>
        <taxon>Xanthomonas</taxon>
    </lineage>
</organism>
<dbReference type="Gene3D" id="3.40.50.450">
    <property type="match status" value="1"/>
</dbReference>
<sequence length="309" mass="33447">MPPPTTAHLFFLGLCSQRGIGFDTLRKLGGPRGIARQLETDGGGTLEVSPGRVIGGEDLGDILEAGIRLYEDLDVRGCFLVGEDDLGYPSVFASMPDALRPQWFFAKGNLSLLERPGIAVVGTRSPTPKGTFLTQFASSVVRELMCPLISGLAIGVDSTAHEWSLQTFTPNISILGTGILRTYPAKNTELADHIVSEGGLLVSEYLPDASPNAESFVWRNRLQAAAAACVVAPEWKRSSGTAHTIRFAKRFGRPTVNLSLDGVLPESDHGIADRTFEVPSQYQELSAFLNKCLIDYDILPALTQRRLFG</sequence>
<gene>
    <name evidence="3" type="ORF">PD885_03857</name>
</gene>
<dbReference type="InterPro" id="IPR003488">
    <property type="entry name" value="DprA"/>
</dbReference>
<protein>
    <recommendedName>
        <fullName evidence="2">Smf/DprA SLOG domain-containing protein</fullName>
    </recommendedName>
</protein>
<dbReference type="Pfam" id="PF02481">
    <property type="entry name" value="DNA_processg_A"/>
    <property type="match status" value="1"/>
</dbReference>
<dbReference type="PANTHER" id="PTHR43022:SF1">
    <property type="entry name" value="PROTEIN SMF"/>
    <property type="match status" value="1"/>
</dbReference>
<dbReference type="SUPFAM" id="SSF102405">
    <property type="entry name" value="MCP/YpsA-like"/>
    <property type="match status" value="1"/>
</dbReference>
<keyword evidence="4" id="KW-1185">Reference proteome</keyword>
<dbReference type="RefSeq" id="WP_088057071.1">
    <property type="nucleotide sequence ID" value="NZ_CP127378.1"/>
</dbReference>
<name>A0ABY1RUU3_9XANT</name>